<organism evidence="2 3">
    <name type="scientific">Dovyalis caffra</name>
    <dbReference type="NCBI Taxonomy" id="77055"/>
    <lineage>
        <taxon>Eukaryota</taxon>
        <taxon>Viridiplantae</taxon>
        <taxon>Streptophyta</taxon>
        <taxon>Embryophyta</taxon>
        <taxon>Tracheophyta</taxon>
        <taxon>Spermatophyta</taxon>
        <taxon>Magnoliopsida</taxon>
        <taxon>eudicotyledons</taxon>
        <taxon>Gunneridae</taxon>
        <taxon>Pentapetalae</taxon>
        <taxon>rosids</taxon>
        <taxon>fabids</taxon>
        <taxon>Malpighiales</taxon>
        <taxon>Salicaceae</taxon>
        <taxon>Flacourtieae</taxon>
        <taxon>Dovyalis</taxon>
    </lineage>
</organism>
<feature type="region of interest" description="Disordered" evidence="1">
    <location>
        <begin position="29"/>
        <end position="53"/>
    </location>
</feature>
<comment type="caution">
    <text evidence="2">The sequence shown here is derived from an EMBL/GenBank/DDBJ whole genome shotgun (WGS) entry which is preliminary data.</text>
</comment>
<proteinExistence type="predicted"/>
<dbReference type="Proteomes" id="UP001314170">
    <property type="component" value="Unassembled WGS sequence"/>
</dbReference>
<evidence type="ECO:0000313" key="2">
    <source>
        <dbReference type="EMBL" id="CAK7323703.1"/>
    </source>
</evidence>
<evidence type="ECO:0000256" key="1">
    <source>
        <dbReference type="SAM" id="MobiDB-lite"/>
    </source>
</evidence>
<gene>
    <name evidence="2" type="ORF">DCAF_LOCUS1332</name>
</gene>
<dbReference type="EMBL" id="CAWUPB010000131">
    <property type="protein sequence ID" value="CAK7323703.1"/>
    <property type="molecule type" value="Genomic_DNA"/>
</dbReference>
<name>A0AAV1QS75_9ROSI</name>
<dbReference type="AlphaFoldDB" id="A0AAV1QS75"/>
<reference evidence="2 3" key="1">
    <citation type="submission" date="2024-01" db="EMBL/GenBank/DDBJ databases">
        <authorList>
            <person name="Waweru B."/>
        </authorList>
    </citation>
    <scope>NUCLEOTIDE SEQUENCE [LARGE SCALE GENOMIC DNA]</scope>
</reference>
<feature type="compositionally biased region" description="Polar residues" evidence="1">
    <location>
        <begin position="36"/>
        <end position="53"/>
    </location>
</feature>
<sequence length="73" mass="8225">MHKKQSQSRGAQLHISTVCINDLAGDQTKAEVQSAHGASNRESSFPRLQQDPSNRIKLLRRACCREKLNVHFP</sequence>
<accession>A0AAV1QS75</accession>
<protein>
    <submittedName>
        <fullName evidence="2">Uncharacterized protein</fullName>
    </submittedName>
</protein>
<evidence type="ECO:0000313" key="3">
    <source>
        <dbReference type="Proteomes" id="UP001314170"/>
    </source>
</evidence>
<keyword evidence="3" id="KW-1185">Reference proteome</keyword>